<dbReference type="EMBL" id="CAFBNA010000003">
    <property type="protein sequence ID" value="CAB4918741.1"/>
    <property type="molecule type" value="Genomic_DNA"/>
</dbReference>
<organism evidence="1">
    <name type="scientific">freshwater metagenome</name>
    <dbReference type="NCBI Taxonomy" id="449393"/>
    <lineage>
        <taxon>unclassified sequences</taxon>
        <taxon>metagenomes</taxon>
        <taxon>ecological metagenomes</taxon>
    </lineage>
</organism>
<evidence type="ECO:0000313" key="1">
    <source>
        <dbReference type="EMBL" id="CAB4918741.1"/>
    </source>
</evidence>
<accession>A0A6J7HCQ3</accession>
<reference evidence="1" key="1">
    <citation type="submission" date="2020-05" db="EMBL/GenBank/DDBJ databases">
        <authorList>
            <person name="Chiriac C."/>
            <person name="Salcher M."/>
            <person name="Ghai R."/>
            <person name="Kavagutti S V."/>
        </authorList>
    </citation>
    <scope>NUCLEOTIDE SEQUENCE</scope>
</reference>
<dbReference type="AlphaFoldDB" id="A0A6J7HCQ3"/>
<protein>
    <submittedName>
        <fullName evidence="1">Unannotated protein</fullName>
    </submittedName>
</protein>
<gene>
    <name evidence="1" type="ORF">UFOPK3708_00129</name>
</gene>
<sequence length="105" mass="11762">MFVACGEEARARSTKPKRYPESLRRADYDVGTELTWGSDETASKEIGGDSHKCSGDMSGINCGSEIANRTRRTRMREQHTKDIVSDGVIDIGQLDRETEWFSTCL</sequence>
<name>A0A6J7HCQ3_9ZZZZ</name>
<proteinExistence type="predicted"/>